<dbReference type="GO" id="GO:0003724">
    <property type="term" value="F:RNA helicase activity"/>
    <property type="evidence" value="ECO:0007669"/>
    <property type="project" value="InterPro"/>
</dbReference>
<evidence type="ECO:0000256" key="1">
    <source>
        <dbReference type="ARBA" id="ARBA00022741"/>
    </source>
</evidence>
<evidence type="ECO:0000256" key="4">
    <source>
        <dbReference type="ARBA" id="ARBA00022840"/>
    </source>
</evidence>
<evidence type="ECO:0000313" key="10">
    <source>
        <dbReference type="EMBL" id="KAG6624171.1"/>
    </source>
</evidence>
<dbReference type="InterPro" id="IPR014001">
    <property type="entry name" value="Helicase_ATP-bd"/>
</dbReference>
<gene>
    <name evidence="10" type="ORF">CIPAW_16G007700</name>
</gene>
<dbReference type="Proteomes" id="UP000811609">
    <property type="component" value="Chromosome 16"/>
</dbReference>
<protein>
    <submittedName>
        <fullName evidence="10">Uncharacterized protein</fullName>
    </submittedName>
</protein>
<dbReference type="PROSITE" id="PS51309">
    <property type="entry name" value="PABC"/>
    <property type="match status" value="1"/>
</dbReference>
<feature type="compositionally biased region" description="Basic and acidic residues" evidence="6">
    <location>
        <begin position="59"/>
        <end position="69"/>
    </location>
</feature>
<dbReference type="InterPro" id="IPR011545">
    <property type="entry name" value="DEAD/DEAH_box_helicase_dom"/>
</dbReference>
<dbReference type="GO" id="GO:0005524">
    <property type="term" value="F:ATP binding"/>
    <property type="evidence" value="ECO:0007669"/>
    <property type="project" value="UniProtKB-KW"/>
</dbReference>
<evidence type="ECO:0000259" key="7">
    <source>
        <dbReference type="PROSITE" id="PS51192"/>
    </source>
</evidence>
<dbReference type="PROSITE" id="PS51192">
    <property type="entry name" value="HELICASE_ATP_BIND_1"/>
    <property type="match status" value="1"/>
</dbReference>
<feature type="short sequence motif" description="Q motif" evidence="5">
    <location>
        <begin position="115"/>
        <end position="143"/>
    </location>
</feature>
<dbReference type="InterPro" id="IPR014014">
    <property type="entry name" value="RNA_helicase_DEAD_Q_motif"/>
</dbReference>
<feature type="domain" description="DEAD-box RNA helicase Q" evidence="8">
    <location>
        <begin position="115"/>
        <end position="143"/>
    </location>
</feature>
<evidence type="ECO:0000256" key="2">
    <source>
        <dbReference type="ARBA" id="ARBA00022801"/>
    </source>
</evidence>
<keyword evidence="3" id="KW-0347">Helicase</keyword>
<comment type="caution">
    <text evidence="10">The sequence shown here is derived from an EMBL/GenBank/DDBJ whole genome shotgun (WGS) entry which is preliminary data.</text>
</comment>
<sequence>MKGRSKDFLNLSISFLPIIKRYPLSKPLSPTWALFDFCPLSTTTTTNPDNDKAPNSGSNKRDPILLEKFRQRKLKVSSTTPQKKPPLQSSPTPGSSPAYEKDSLQNGGGPTKVLNSFGELGLSEEVIEAVEEMGAFVPTEIQCVGIPAVFEGKSVVMSAQPNSGRTLAYLLPLVQLMRRGPKPKHPQAVVLCATEEQSDEVFHMAKFISNYAQLKSTKENGSPQKNLSNVSIGMIVGTPGEVLQHIEEGIVVLDEIKYLVLDEVDAMFGFGLGPDIQKIITPLRYHSSKSDDQGIQTILVTSTLAKILGEGLSPFLERLEHDNAGQIAAMLLEVDKTEVYHLTESLDALKKKVAEAIISLNTTGSES</sequence>
<keyword evidence="2" id="KW-0378">Hydrolase</keyword>
<evidence type="ECO:0000256" key="5">
    <source>
        <dbReference type="PROSITE-ProRule" id="PRU00552"/>
    </source>
</evidence>
<dbReference type="PROSITE" id="PS51195">
    <property type="entry name" value="Q_MOTIF"/>
    <property type="match status" value="1"/>
</dbReference>
<dbReference type="GO" id="GO:0016787">
    <property type="term" value="F:hydrolase activity"/>
    <property type="evidence" value="ECO:0007669"/>
    <property type="project" value="UniProtKB-KW"/>
</dbReference>
<dbReference type="InterPro" id="IPR002004">
    <property type="entry name" value="PABP_HYD_C"/>
</dbReference>
<feature type="compositionally biased region" description="Polar residues" evidence="6">
    <location>
        <begin position="44"/>
        <end position="58"/>
    </location>
</feature>
<dbReference type="Pfam" id="PF00270">
    <property type="entry name" value="DEAD"/>
    <property type="match status" value="1"/>
</dbReference>
<proteinExistence type="predicted"/>
<keyword evidence="1" id="KW-0547">Nucleotide-binding</keyword>
<keyword evidence="11" id="KW-1185">Reference proteome</keyword>
<evidence type="ECO:0000313" key="11">
    <source>
        <dbReference type="Proteomes" id="UP000811609"/>
    </source>
</evidence>
<dbReference type="SMART" id="SM00487">
    <property type="entry name" value="DEXDc"/>
    <property type="match status" value="1"/>
</dbReference>
<evidence type="ECO:0000259" key="8">
    <source>
        <dbReference type="PROSITE" id="PS51195"/>
    </source>
</evidence>
<dbReference type="SMART" id="SM00517">
    <property type="entry name" value="PolyA"/>
    <property type="match status" value="1"/>
</dbReference>
<feature type="domain" description="PABC" evidence="9">
    <location>
        <begin position="288"/>
        <end position="365"/>
    </location>
</feature>
<reference evidence="10" key="1">
    <citation type="submission" date="2020-12" db="EMBL/GenBank/DDBJ databases">
        <title>WGS assembly of Carya illinoinensis cv. Pawnee.</title>
        <authorList>
            <person name="Platts A."/>
            <person name="Shu S."/>
            <person name="Wright S."/>
            <person name="Barry K."/>
            <person name="Edger P."/>
            <person name="Pires J.C."/>
            <person name="Schmutz J."/>
        </authorList>
    </citation>
    <scope>NUCLEOTIDE SEQUENCE</scope>
    <source>
        <tissue evidence="10">Leaf</tissue>
    </source>
</reference>
<organism evidence="10 11">
    <name type="scientific">Carya illinoinensis</name>
    <name type="common">Pecan</name>
    <dbReference type="NCBI Taxonomy" id="32201"/>
    <lineage>
        <taxon>Eukaryota</taxon>
        <taxon>Viridiplantae</taxon>
        <taxon>Streptophyta</taxon>
        <taxon>Embryophyta</taxon>
        <taxon>Tracheophyta</taxon>
        <taxon>Spermatophyta</taxon>
        <taxon>Magnoliopsida</taxon>
        <taxon>eudicotyledons</taxon>
        <taxon>Gunneridae</taxon>
        <taxon>Pentapetalae</taxon>
        <taxon>rosids</taxon>
        <taxon>fabids</taxon>
        <taxon>Fagales</taxon>
        <taxon>Juglandaceae</taxon>
        <taxon>Carya</taxon>
    </lineage>
</organism>
<keyword evidence="4" id="KW-0067">ATP-binding</keyword>
<dbReference type="EMBL" id="CM031824">
    <property type="protein sequence ID" value="KAG6624171.1"/>
    <property type="molecule type" value="Genomic_DNA"/>
</dbReference>
<accession>A0A8T1N3G0</accession>
<feature type="compositionally biased region" description="Polar residues" evidence="6">
    <location>
        <begin position="76"/>
        <end position="95"/>
    </location>
</feature>
<evidence type="ECO:0000256" key="3">
    <source>
        <dbReference type="ARBA" id="ARBA00022806"/>
    </source>
</evidence>
<feature type="region of interest" description="Disordered" evidence="6">
    <location>
        <begin position="44"/>
        <end position="112"/>
    </location>
</feature>
<feature type="domain" description="Helicase ATP-binding" evidence="7">
    <location>
        <begin position="146"/>
        <end position="322"/>
    </location>
</feature>
<dbReference type="CDD" id="cd00268">
    <property type="entry name" value="DEADc"/>
    <property type="match status" value="1"/>
</dbReference>
<evidence type="ECO:0000256" key="6">
    <source>
        <dbReference type="SAM" id="MobiDB-lite"/>
    </source>
</evidence>
<name>A0A8T1N3G0_CARIL</name>
<dbReference type="Pfam" id="PF00658">
    <property type="entry name" value="MLLE"/>
    <property type="match status" value="1"/>
</dbReference>
<dbReference type="PANTHER" id="PTHR47960">
    <property type="entry name" value="DEAD-BOX ATP-DEPENDENT RNA HELICASE 50"/>
    <property type="match status" value="1"/>
</dbReference>
<dbReference type="InterPro" id="IPR044742">
    <property type="entry name" value="DEAD/DEAH_RhlB"/>
</dbReference>
<evidence type="ECO:0000259" key="9">
    <source>
        <dbReference type="PROSITE" id="PS51309"/>
    </source>
</evidence>
<dbReference type="AlphaFoldDB" id="A0A8T1N3G0"/>
<dbReference type="GO" id="GO:0003723">
    <property type="term" value="F:RNA binding"/>
    <property type="evidence" value="ECO:0007669"/>
    <property type="project" value="InterPro"/>
</dbReference>